<dbReference type="FunFam" id="1.10.238.10:FF:000001">
    <property type="entry name" value="Calmodulin 1"/>
    <property type="match status" value="1"/>
</dbReference>
<evidence type="ECO:0000313" key="5">
    <source>
        <dbReference type="Proteomes" id="UP000663852"/>
    </source>
</evidence>
<comment type="caution">
    <text evidence="4">The sequence shown here is derived from an EMBL/GenBank/DDBJ whole genome shotgun (WGS) entry which is preliminary data.</text>
</comment>
<evidence type="ECO:0000256" key="2">
    <source>
        <dbReference type="SAM" id="MobiDB-lite"/>
    </source>
</evidence>
<dbReference type="EMBL" id="CAJNOJ010000130">
    <property type="protein sequence ID" value="CAF1170201.1"/>
    <property type="molecule type" value="Genomic_DNA"/>
</dbReference>
<dbReference type="Proteomes" id="UP000663852">
    <property type="component" value="Unassembled WGS sequence"/>
</dbReference>
<dbReference type="GO" id="GO:0016460">
    <property type="term" value="C:myosin II complex"/>
    <property type="evidence" value="ECO:0007669"/>
    <property type="project" value="TreeGrafter"/>
</dbReference>
<name>A0A814U8H8_ADIRI</name>
<dbReference type="InterPro" id="IPR011992">
    <property type="entry name" value="EF-hand-dom_pair"/>
</dbReference>
<protein>
    <recommendedName>
        <fullName evidence="3">EF-hand domain-containing protein</fullName>
    </recommendedName>
</protein>
<gene>
    <name evidence="4" type="ORF">EDS130_LOCUS23645</name>
</gene>
<dbReference type="OrthoDB" id="10260307at2759"/>
<organism evidence="4 5">
    <name type="scientific">Adineta ricciae</name>
    <name type="common">Rotifer</name>
    <dbReference type="NCBI Taxonomy" id="249248"/>
    <lineage>
        <taxon>Eukaryota</taxon>
        <taxon>Metazoa</taxon>
        <taxon>Spiralia</taxon>
        <taxon>Gnathifera</taxon>
        <taxon>Rotifera</taxon>
        <taxon>Eurotatoria</taxon>
        <taxon>Bdelloidea</taxon>
        <taxon>Adinetida</taxon>
        <taxon>Adinetidae</taxon>
        <taxon>Adineta</taxon>
    </lineage>
</organism>
<dbReference type="AlphaFoldDB" id="A0A814U8H8"/>
<dbReference type="Gene3D" id="1.10.238.10">
    <property type="entry name" value="EF-hand"/>
    <property type="match status" value="1"/>
</dbReference>
<dbReference type="SUPFAM" id="SSF47473">
    <property type="entry name" value="EF-hand"/>
    <property type="match status" value="1"/>
</dbReference>
<keyword evidence="1" id="KW-0677">Repeat</keyword>
<evidence type="ECO:0000313" key="4">
    <source>
        <dbReference type="EMBL" id="CAF1170201.1"/>
    </source>
</evidence>
<dbReference type="GO" id="GO:0005509">
    <property type="term" value="F:calcium ion binding"/>
    <property type="evidence" value="ECO:0007669"/>
    <property type="project" value="InterPro"/>
</dbReference>
<dbReference type="PANTHER" id="PTHR23048:SF0">
    <property type="entry name" value="CALMODULIN LIKE 3"/>
    <property type="match status" value="1"/>
</dbReference>
<reference evidence="4" key="1">
    <citation type="submission" date="2021-02" db="EMBL/GenBank/DDBJ databases">
        <authorList>
            <person name="Nowell W R."/>
        </authorList>
    </citation>
    <scope>NUCLEOTIDE SEQUENCE</scope>
</reference>
<evidence type="ECO:0000259" key="3">
    <source>
        <dbReference type="Pfam" id="PF13499"/>
    </source>
</evidence>
<sequence length="200" mass="22857">MPSKNDKEHAPKKPPKTDRQKKAEAEMMKTLATQYNGVLSTSDLNAMKEVFDAYDKQNTGIIKVSLIGKIFRNLGFNPLESDIQRIMSQIDPNDKDQMKFPDYVTAFLSIPSSVTDREIVPAFQVFDTENRGVLEADEMLKQLLNIGEPLTEAEAKAFKDNLKIDEQGLFNYTEFFLKFTQPKSKTKKKGKKKKKKKKSK</sequence>
<dbReference type="InterPro" id="IPR002048">
    <property type="entry name" value="EF_hand_dom"/>
</dbReference>
<accession>A0A814U8H8</accession>
<proteinExistence type="predicted"/>
<feature type="domain" description="EF-hand" evidence="3">
    <location>
        <begin position="45"/>
        <end position="107"/>
    </location>
</feature>
<evidence type="ECO:0000256" key="1">
    <source>
        <dbReference type="ARBA" id="ARBA00022737"/>
    </source>
</evidence>
<feature type="region of interest" description="Disordered" evidence="2">
    <location>
        <begin position="1"/>
        <end position="23"/>
    </location>
</feature>
<dbReference type="Pfam" id="PF13499">
    <property type="entry name" value="EF-hand_7"/>
    <property type="match status" value="2"/>
</dbReference>
<dbReference type="InterPro" id="IPR050230">
    <property type="entry name" value="CALM/Myosin/TropC-like"/>
</dbReference>
<feature type="domain" description="EF-hand" evidence="3">
    <location>
        <begin position="118"/>
        <end position="176"/>
    </location>
</feature>
<dbReference type="PANTHER" id="PTHR23048">
    <property type="entry name" value="MYOSIN LIGHT CHAIN 1, 3"/>
    <property type="match status" value="1"/>
</dbReference>